<dbReference type="InterPro" id="IPR011761">
    <property type="entry name" value="ATP-grasp"/>
</dbReference>
<dbReference type="EMBL" id="CP061336">
    <property type="protein sequence ID" value="QNU66234.1"/>
    <property type="molecule type" value="Genomic_DNA"/>
</dbReference>
<dbReference type="PANTHER" id="PTHR43585">
    <property type="entry name" value="FUMIPYRROLE BIOSYNTHESIS PROTEIN C"/>
    <property type="match status" value="1"/>
</dbReference>
<name>A0A4U7JHZ4_9FIRM</name>
<dbReference type="InterPro" id="IPR052032">
    <property type="entry name" value="ATP-dep_AA_Ligase"/>
</dbReference>
<dbReference type="KEGG" id="rher:EHE19_015310"/>
<dbReference type="Gene3D" id="3.30.1490.20">
    <property type="entry name" value="ATP-grasp fold, A domain"/>
    <property type="match status" value="1"/>
</dbReference>
<proteinExistence type="predicted"/>
<dbReference type="GO" id="GO:0005524">
    <property type="term" value="F:ATP binding"/>
    <property type="evidence" value="ECO:0007669"/>
    <property type="project" value="UniProtKB-UniRule"/>
</dbReference>
<evidence type="ECO:0000313" key="4">
    <source>
        <dbReference type="EMBL" id="QNU66234.1"/>
    </source>
</evidence>
<reference evidence="4 5" key="1">
    <citation type="submission" date="2020-09" db="EMBL/GenBank/DDBJ databases">
        <title>Characterization and genome sequencing of Ruminiclostridium sp. nov. MA18.</title>
        <authorList>
            <person name="Rettenmaier R."/>
            <person name="Kowollik M.-L."/>
            <person name="Liebl W."/>
            <person name="Zverlov V."/>
        </authorList>
    </citation>
    <scope>NUCLEOTIDE SEQUENCE [LARGE SCALE GENOMIC DNA]</scope>
    <source>
        <strain evidence="4 5">MA18</strain>
    </source>
</reference>
<dbReference type="Gene3D" id="3.30.470.20">
    <property type="entry name" value="ATP-grasp fold, B domain"/>
    <property type="match status" value="1"/>
</dbReference>
<dbReference type="RefSeq" id="WP_137696978.1">
    <property type="nucleotide sequence ID" value="NZ_CP061336.1"/>
</dbReference>
<dbReference type="InterPro" id="IPR013815">
    <property type="entry name" value="ATP_grasp_subdomain_1"/>
</dbReference>
<evidence type="ECO:0000313" key="5">
    <source>
        <dbReference type="Proteomes" id="UP000306409"/>
    </source>
</evidence>
<evidence type="ECO:0000256" key="3">
    <source>
        <dbReference type="ARBA" id="ARBA00022840"/>
    </source>
</evidence>
<dbReference type="Gene3D" id="3.40.50.20">
    <property type="match status" value="1"/>
</dbReference>
<evidence type="ECO:0000256" key="2">
    <source>
        <dbReference type="ARBA" id="ARBA00022741"/>
    </source>
</evidence>
<keyword evidence="5" id="KW-1185">Reference proteome</keyword>
<dbReference type="SUPFAM" id="SSF56059">
    <property type="entry name" value="Glutathione synthetase ATP-binding domain-like"/>
    <property type="match status" value="1"/>
</dbReference>
<keyword evidence="3" id="KW-0067">ATP-binding</keyword>
<dbReference type="GO" id="GO:0046872">
    <property type="term" value="F:metal ion binding"/>
    <property type="evidence" value="ECO:0007669"/>
    <property type="project" value="InterPro"/>
</dbReference>
<keyword evidence="2" id="KW-0547">Nucleotide-binding</keyword>
<evidence type="ECO:0000256" key="1">
    <source>
        <dbReference type="ARBA" id="ARBA00022598"/>
    </source>
</evidence>
<dbReference type="Proteomes" id="UP000306409">
    <property type="component" value="Chromosome"/>
</dbReference>
<accession>A0A4U7JHZ4</accession>
<organism evidence="4 5">
    <name type="scientific">Ruminiclostridium herbifermentans</name>
    <dbReference type="NCBI Taxonomy" id="2488810"/>
    <lineage>
        <taxon>Bacteria</taxon>
        <taxon>Bacillati</taxon>
        <taxon>Bacillota</taxon>
        <taxon>Clostridia</taxon>
        <taxon>Eubacteriales</taxon>
        <taxon>Oscillospiraceae</taxon>
        <taxon>Ruminiclostridium</taxon>
    </lineage>
</organism>
<dbReference type="PANTHER" id="PTHR43585:SF2">
    <property type="entry name" value="ATP-GRASP ENZYME FSQD"/>
    <property type="match status" value="1"/>
</dbReference>
<sequence length="416" mass="46276">MLDLGRKNVLIIHKSPNMKDITDLIEYGVNVIVLGREMADNDNLLGIKVDPHNHAELISTVDKLKKSISIDAVIPIWEATVIESAIVSDYLKLKGNSKDAVIKARNKFLLASCLDSNNISTAKSYLIRCIEEAEAVLDSELSYPCIMKLPYSANSQSVVLINNHSELVRAFYQTIKMHRSTDNPYIMSFKSDKDYKNAVLLQEFIEGVELNIDLAYSNNHFELLGVFEKAPMKGPYFAEYRSTYPINLSQEQLTECIGIAEAAVKSLGASIGCAHVEVKYGKRGPTIIELSLRPGGAYTMHAIELISGIKVISVLTRLLLDGTLYINDNYCKSACLYGGIVLEKSGVISQISNIDIFKNIPQIVDYNILFKNGDNVQALPEGSKIHLAHYIMSGNDIHELLERDAEIRSAIKYTIQ</sequence>
<dbReference type="GO" id="GO:0016874">
    <property type="term" value="F:ligase activity"/>
    <property type="evidence" value="ECO:0007669"/>
    <property type="project" value="UniProtKB-KW"/>
</dbReference>
<dbReference type="OrthoDB" id="9813261at2"/>
<protein>
    <submittedName>
        <fullName evidence="4">ATP-grasp domain-containing protein</fullName>
    </submittedName>
</protein>
<gene>
    <name evidence="4" type="ORF">EHE19_015310</name>
</gene>
<keyword evidence="1" id="KW-0436">Ligase</keyword>
<dbReference type="Pfam" id="PF13535">
    <property type="entry name" value="ATP-grasp_4"/>
    <property type="match status" value="1"/>
</dbReference>
<dbReference type="PROSITE" id="PS50975">
    <property type="entry name" value="ATP_GRASP"/>
    <property type="match status" value="1"/>
</dbReference>
<dbReference type="AlphaFoldDB" id="A0A4U7JHZ4"/>